<sequence>MTTNETESIEKYANEMPSELRRAMKALGGNTGLATFLVLFKYGELSFSEIRKELEIPTELSGQLTYHIKNLQKAGLVKNEYVKKEDTNNFSFYDVTEFGEDFVNNLMTTVKVLKPEQVTLEVVKTVEVASNLIPNQDKYRVENGHLNKTISIMGV</sequence>
<dbReference type="InterPro" id="IPR036388">
    <property type="entry name" value="WH-like_DNA-bd_sf"/>
</dbReference>
<evidence type="ECO:0000313" key="1">
    <source>
        <dbReference type="EMBL" id="MCM1987755.1"/>
    </source>
</evidence>
<dbReference type="Proteomes" id="UP001056766">
    <property type="component" value="Unassembled WGS sequence"/>
</dbReference>
<protein>
    <submittedName>
        <fullName evidence="1">Helix-turn-helix transcriptional regulator</fullName>
    </submittedName>
</protein>
<dbReference type="RefSeq" id="WP_250869097.1">
    <property type="nucleotide sequence ID" value="NZ_JAGSOI010000069.1"/>
</dbReference>
<comment type="caution">
    <text evidence="1">The sequence shown here is derived from an EMBL/GenBank/DDBJ whole genome shotgun (WGS) entry which is preliminary data.</text>
</comment>
<dbReference type="SUPFAM" id="SSF46785">
    <property type="entry name" value="Winged helix' DNA-binding domain"/>
    <property type="match status" value="1"/>
</dbReference>
<dbReference type="InterPro" id="IPR036390">
    <property type="entry name" value="WH_DNA-bd_sf"/>
</dbReference>
<reference evidence="1" key="2">
    <citation type="submission" date="2021-04" db="EMBL/GenBank/DDBJ databases">
        <authorList>
            <person name="Dong X."/>
        </authorList>
    </citation>
    <scope>NUCLEOTIDE SEQUENCE</scope>
    <source>
        <strain evidence="1">LLY</strain>
    </source>
</reference>
<dbReference type="AlphaFoldDB" id="A0A9E4ZHR6"/>
<proteinExistence type="predicted"/>
<organism evidence="1 2">
    <name type="scientific">Methanococcoides seepicolus</name>
    <dbReference type="NCBI Taxonomy" id="2828780"/>
    <lineage>
        <taxon>Archaea</taxon>
        <taxon>Methanobacteriati</taxon>
        <taxon>Methanobacteriota</taxon>
        <taxon>Stenosarchaea group</taxon>
        <taxon>Methanomicrobia</taxon>
        <taxon>Methanosarcinales</taxon>
        <taxon>Methanosarcinaceae</taxon>
        <taxon>Methanococcoides</taxon>
    </lineage>
</organism>
<gene>
    <name evidence="1" type="ORF">KDK67_12330</name>
</gene>
<accession>A0A9E4ZHR6</accession>
<reference evidence="1" key="1">
    <citation type="journal article" date="2021" name="mSystems">
        <title>Bacteria and Archaea Synergistically Convert Glycine Betaine to Biogenic Methane in the Formosa Cold Seep of the South China Sea.</title>
        <authorList>
            <person name="Li L."/>
            <person name="Zhang W."/>
            <person name="Zhang S."/>
            <person name="Song L."/>
            <person name="Sun Q."/>
            <person name="Zhang H."/>
            <person name="Xiang H."/>
            <person name="Dong X."/>
        </authorList>
    </citation>
    <scope>NUCLEOTIDE SEQUENCE</scope>
    <source>
        <strain evidence="1">LLY</strain>
    </source>
</reference>
<dbReference type="Gene3D" id="1.10.10.10">
    <property type="entry name" value="Winged helix-like DNA-binding domain superfamily/Winged helix DNA-binding domain"/>
    <property type="match status" value="1"/>
</dbReference>
<evidence type="ECO:0000313" key="2">
    <source>
        <dbReference type="Proteomes" id="UP001056766"/>
    </source>
</evidence>
<dbReference type="EMBL" id="JAGSOI010000069">
    <property type="protein sequence ID" value="MCM1987755.1"/>
    <property type="molecule type" value="Genomic_DNA"/>
</dbReference>
<keyword evidence="2" id="KW-1185">Reference proteome</keyword>
<name>A0A9E4ZHR6_9EURY</name>